<dbReference type="SUPFAM" id="SSF46689">
    <property type="entry name" value="Homeodomain-like"/>
    <property type="match status" value="1"/>
</dbReference>
<evidence type="ECO:0000256" key="5">
    <source>
        <dbReference type="RuleBase" id="RU367107"/>
    </source>
</evidence>
<dbReference type="InParanoid" id="A0A6P7FCL6"/>
<dbReference type="GO" id="GO:0070187">
    <property type="term" value="C:shelterin complex"/>
    <property type="evidence" value="ECO:0007669"/>
    <property type="project" value="TreeGrafter"/>
</dbReference>
<comment type="subcellular location">
    <subcellularLocation>
        <location evidence="5">Nucleus</location>
    </subcellularLocation>
    <subcellularLocation>
        <location evidence="5">Chromosome</location>
        <location evidence="5">Telomere</location>
    </subcellularLocation>
</comment>
<feature type="domain" description="TERF2-interacting telomeric protein 1 Myb" evidence="6">
    <location>
        <begin position="4"/>
        <end position="60"/>
    </location>
</feature>
<evidence type="ECO:0000256" key="3">
    <source>
        <dbReference type="ARBA" id="ARBA00022895"/>
    </source>
</evidence>
<dbReference type="InterPro" id="IPR039595">
    <property type="entry name" value="TE2IP/Rap1"/>
</dbReference>
<evidence type="ECO:0000259" key="6">
    <source>
        <dbReference type="Pfam" id="PF08914"/>
    </source>
</evidence>
<proteinExistence type="inferred from homology"/>
<dbReference type="InterPro" id="IPR009057">
    <property type="entry name" value="Homeodomain-like_sf"/>
</dbReference>
<evidence type="ECO:0000256" key="2">
    <source>
        <dbReference type="ARBA" id="ARBA00022454"/>
    </source>
</evidence>
<keyword evidence="4 5" id="KW-0539">Nucleus</keyword>
<evidence type="ECO:0000256" key="1">
    <source>
        <dbReference type="ARBA" id="ARBA00010467"/>
    </source>
</evidence>
<evidence type="ECO:0000313" key="7">
    <source>
        <dbReference type="RefSeq" id="XP_028132567.1"/>
    </source>
</evidence>
<comment type="subunit">
    <text evidence="5">Homodimer.</text>
</comment>
<protein>
    <recommendedName>
        <fullName evidence="5">Telomeric repeat-binding factor 2-interacting protein 1</fullName>
        <shortName evidence="5">TERF2-interacting telomeric protein 1</shortName>
    </recommendedName>
    <alternativeName>
        <fullName evidence="5">Repressor/activator protein 1 homolog</fullName>
    </alternativeName>
</protein>
<dbReference type="GO" id="GO:0042162">
    <property type="term" value="F:telomeric DNA binding"/>
    <property type="evidence" value="ECO:0007669"/>
    <property type="project" value="TreeGrafter"/>
</dbReference>
<comment type="function">
    <text evidence="5">Acts both as a regulator of telomere function and as a transcription regulator. Involved in the regulation of telomere length and protection as a component of the shelterin complex (telosome). Does not bind DNA directly: recruited to telomeric double-stranded 5'-TTAGGG-3' repeats via its interaction with terf2. Independently of its function in telomeres, also acts as a transcription regulator: recruited to extratelomeric 5'-TTAGGG-3' sites via its association with terf2 or other factors, and regulates gene expression.</text>
</comment>
<sequence length="106" mass="12466">MRAYTIEEDNLILNWIIRVKGYYHLRGSALWKDMEAGKIFLEDRTWQSLKSRFIKTIQPNIYNAKYSLTTEEKHRIMQGLTQTAKSSRQVLTLGQTVQIVNDPAEY</sequence>
<dbReference type="InterPro" id="IPR015010">
    <property type="entry name" value="TERF2IP_Myb"/>
</dbReference>
<dbReference type="GO" id="GO:0010833">
    <property type="term" value="P:telomere maintenance via telomere lengthening"/>
    <property type="evidence" value="ECO:0007669"/>
    <property type="project" value="UniProtKB-UniRule"/>
</dbReference>
<dbReference type="PANTHER" id="PTHR16466:SF6">
    <property type="entry name" value="TELOMERIC REPEAT-BINDING FACTOR 2-INTERACTING PROTEIN 1"/>
    <property type="match status" value="1"/>
</dbReference>
<accession>A0A6P7FCL6</accession>
<keyword evidence="5" id="KW-0805">Transcription regulation</keyword>
<dbReference type="Pfam" id="PF08914">
    <property type="entry name" value="Myb_Rap1"/>
    <property type="match status" value="1"/>
</dbReference>
<dbReference type="GO" id="GO:0031848">
    <property type="term" value="P:protection from non-homologous end joining at telomere"/>
    <property type="evidence" value="ECO:0007669"/>
    <property type="project" value="TreeGrafter"/>
</dbReference>
<keyword evidence="5" id="KW-0010">Activator</keyword>
<dbReference type="Gene3D" id="1.10.10.60">
    <property type="entry name" value="Homeodomain-like"/>
    <property type="match status" value="1"/>
</dbReference>
<evidence type="ECO:0000256" key="4">
    <source>
        <dbReference type="ARBA" id="ARBA00023242"/>
    </source>
</evidence>
<dbReference type="GO" id="GO:0006355">
    <property type="term" value="P:regulation of DNA-templated transcription"/>
    <property type="evidence" value="ECO:0007669"/>
    <property type="project" value="UniProtKB-UniRule"/>
</dbReference>
<comment type="similarity">
    <text evidence="1 5">Belongs to the RAP1 family.</text>
</comment>
<keyword evidence="3 5" id="KW-0779">Telomere</keyword>
<dbReference type="AlphaFoldDB" id="A0A6P7FCL6"/>
<gene>
    <name evidence="7" type="primary">LOC114328025</name>
</gene>
<keyword evidence="2 5" id="KW-0158">Chromosome</keyword>
<dbReference type="PANTHER" id="PTHR16466">
    <property type="entry name" value="TELOMERE REPEAT-BINDING FACTOR 2-INTERACTING PROTEIN 1"/>
    <property type="match status" value="1"/>
</dbReference>
<reference evidence="7" key="1">
    <citation type="submission" date="2025-08" db="UniProtKB">
        <authorList>
            <consortium name="RefSeq"/>
        </authorList>
    </citation>
    <scope>IDENTIFICATION</scope>
    <source>
        <tissue evidence="7">Whole insect</tissue>
    </source>
</reference>
<name>A0A6P7FCL6_DIAVI</name>
<organism evidence="7">
    <name type="scientific">Diabrotica virgifera virgifera</name>
    <name type="common">western corn rootworm</name>
    <dbReference type="NCBI Taxonomy" id="50390"/>
    <lineage>
        <taxon>Eukaryota</taxon>
        <taxon>Metazoa</taxon>
        <taxon>Ecdysozoa</taxon>
        <taxon>Arthropoda</taxon>
        <taxon>Hexapoda</taxon>
        <taxon>Insecta</taxon>
        <taxon>Pterygota</taxon>
        <taxon>Neoptera</taxon>
        <taxon>Endopterygota</taxon>
        <taxon>Coleoptera</taxon>
        <taxon>Polyphaga</taxon>
        <taxon>Cucujiformia</taxon>
        <taxon>Chrysomeloidea</taxon>
        <taxon>Chrysomelidae</taxon>
        <taxon>Galerucinae</taxon>
        <taxon>Diabroticina</taxon>
        <taxon>Diabroticites</taxon>
        <taxon>Diabrotica</taxon>
    </lineage>
</organism>
<keyword evidence="5" id="KW-0804">Transcription</keyword>
<dbReference type="RefSeq" id="XP_028132567.1">
    <property type="nucleotide sequence ID" value="XM_028276766.1"/>
</dbReference>